<sequence>MNVGMLKDKFISLKILLLFLVSLKGFTQKNIENQHLLWVRYNLKLKISETYQIQQELEERTYWYPWRQHQIVARTHVLRSFGNDWKAGVAFTYSEQSLPNNPNIKSSENVGELRPQIEIYNRQALMLKLDLEHRFWTEFRFFEQSDGAFDFTNVRMRYRLELQYKVDKKVSLKVFDEIHLNIGNKITYNVFDQNRYGGSIQYMPIKDLGVELGYLNWFQQRQSGVDFYNRNIVRFTIHQNINFKAKV</sequence>
<dbReference type="KEGG" id="mlil:QLS71_011440"/>
<evidence type="ECO:0000313" key="2">
    <source>
        <dbReference type="Proteomes" id="UP001224325"/>
    </source>
</evidence>
<dbReference type="Proteomes" id="UP001224325">
    <property type="component" value="Chromosome"/>
</dbReference>
<evidence type="ECO:0000313" key="1">
    <source>
        <dbReference type="EMBL" id="XBL12943.1"/>
    </source>
</evidence>
<proteinExistence type="predicted"/>
<protein>
    <submittedName>
        <fullName evidence="1">DUF2490 domain-containing protein</fullName>
    </submittedName>
</protein>
<dbReference type="Pfam" id="PF10677">
    <property type="entry name" value="DUF2490"/>
    <property type="match status" value="1"/>
</dbReference>
<keyword evidence="2" id="KW-1185">Reference proteome</keyword>
<dbReference type="EMBL" id="CP155618">
    <property type="protein sequence ID" value="XBL12943.1"/>
    <property type="molecule type" value="Genomic_DNA"/>
</dbReference>
<accession>A0AAU7EBE8</accession>
<dbReference type="InterPro" id="IPR019619">
    <property type="entry name" value="DUF2490"/>
</dbReference>
<name>A0AAU7EBE8_9FLAO</name>
<reference evidence="1" key="1">
    <citation type="submission" date="2024-04" db="EMBL/GenBank/DDBJ databases">
        <title>Mariniflexile litorale, isolated from the shallow sediments of the Sea of Japan.</title>
        <authorList>
            <person name="Romanenko L."/>
            <person name="Isaeva M."/>
        </authorList>
    </citation>
    <scope>NUCLEOTIDE SEQUENCE [LARGE SCALE GENOMIC DNA]</scope>
    <source>
        <strain evidence="1">KMM 9835</strain>
    </source>
</reference>
<organism evidence="1 2">
    <name type="scientific">Mariniflexile litorale</name>
    <dbReference type="NCBI Taxonomy" id="3045158"/>
    <lineage>
        <taxon>Bacteria</taxon>
        <taxon>Pseudomonadati</taxon>
        <taxon>Bacteroidota</taxon>
        <taxon>Flavobacteriia</taxon>
        <taxon>Flavobacteriales</taxon>
        <taxon>Flavobacteriaceae</taxon>
        <taxon>Mariniflexile</taxon>
    </lineage>
</organism>
<dbReference type="RefSeq" id="WP_308993392.1">
    <property type="nucleotide sequence ID" value="NZ_CP155618.1"/>
</dbReference>
<dbReference type="AlphaFoldDB" id="A0AAU7EBE8"/>
<gene>
    <name evidence="1" type="ORF">QLS71_011440</name>
</gene>